<evidence type="ECO:0000256" key="1">
    <source>
        <dbReference type="SAM" id="MobiDB-lite"/>
    </source>
</evidence>
<keyword evidence="4" id="KW-1185">Reference proteome</keyword>
<protein>
    <submittedName>
        <fullName evidence="3">Uncharacterized protein</fullName>
    </submittedName>
</protein>
<keyword evidence="2" id="KW-0732">Signal</keyword>
<comment type="caution">
    <text evidence="3">The sequence shown here is derived from an EMBL/GenBank/DDBJ whole genome shotgun (WGS) entry which is preliminary data.</text>
</comment>
<feature type="chain" id="PRO_5041210708" evidence="2">
    <location>
        <begin position="22"/>
        <end position="175"/>
    </location>
</feature>
<dbReference type="AlphaFoldDB" id="A0AA39XQR0"/>
<feature type="signal peptide" evidence="2">
    <location>
        <begin position="1"/>
        <end position="21"/>
    </location>
</feature>
<feature type="region of interest" description="Disordered" evidence="1">
    <location>
        <begin position="21"/>
        <end position="53"/>
    </location>
</feature>
<organism evidence="3 4">
    <name type="scientific">Cercophora newfieldiana</name>
    <dbReference type="NCBI Taxonomy" id="92897"/>
    <lineage>
        <taxon>Eukaryota</taxon>
        <taxon>Fungi</taxon>
        <taxon>Dikarya</taxon>
        <taxon>Ascomycota</taxon>
        <taxon>Pezizomycotina</taxon>
        <taxon>Sordariomycetes</taxon>
        <taxon>Sordariomycetidae</taxon>
        <taxon>Sordariales</taxon>
        <taxon>Lasiosphaeriaceae</taxon>
        <taxon>Cercophora</taxon>
    </lineage>
</organism>
<feature type="compositionally biased region" description="Low complexity" evidence="1">
    <location>
        <begin position="21"/>
        <end position="47"/>
    </location>
</feature>
<evidence type="ECO:0000313" key="4">
    <source>
        <dbReference type="Proteomes" id="UP001174936"/>
    </source>
</evidence>
<proteinExistence type="predicted"/>
<evidence type="ECO:0000313" key="3">
    <source>
        <dbReference type="EMBL" id="KAK0638477.1"/>
    </source>
</evidence>
<name>A0AA39XQR0_9PEZI</name>
<evidence type="ECO:0000256" key="2">
    <source>
        <dbReference type="SAM" id="SignalP"/>
    </source>
</evidence>
<gene>
    <name evidence="3" type="ORF">B0T16DRAFT_462256</name>
</gene>
<dbReference type="Proteomes" id="UP001174936">
    <property type="component" value="Unassembled WGS sequence"/>
</dbReference>
<dbReference type="EMBL" id="JAULSV010000007">
    <property type="protein sequence ID" value="KAK0638477.1"/>
    <property type="molecule type" value="Genomic_DNA"/>
</dbReference>
<reference evidence="3" key="1">
    <citation type="submission" date="2023-06" db="EMBL/GenBank/DDBJ databases">
        <title>Genome-scale phylogeny and comparative genomics of the fungal order Sordariales.</title>
        <authorList>
            <consortium name="Lawrence Berkeley National Laboratory"/>
            <person name="Hensen N."/>
            <person name="Bonometti L."/>
            <person name="Westerberg I."/>
            <person name="Brannstrom I.O."/>
            <person name="Guillou S."/>
            <person name="Cros-Aarteil S."/>
            <person name="Calhoun S."/>
            <person name="Haridas S."/>
            <person name="Kuo A."/>
            <person name="Mondo S."/>
            <person name="Pangilinan J."/>
            <person name="Riley R."/>
            <person name="Labutti K."/>
            <person name="Andreopoulos B."/>
            <person name="Lipzen A."/>
            <person name="Chen C."/>
            <person name="Yanf M."/>
            <person name="Daum C."/>
            <person name="Ng V."/>
            <person name="Clum A."/>
            <person name="Steindorff A."/>
            <person name="Ohm R."/>
            <person name="Martin F."/>
            <person name="Silar P."/>
            <person name="Natvig D."/>
            <person name="Lalanne C."/>
            <person name="Gautier V."/>
            <person name="Ament-Velasquez S.L."/>
            <person name="Kruys A."/>
            <person name="Hutchinson M.I."/>
            <person name="Powell A.J."/>
            <person name="Barry K."/>
            <person name="Miller A.N."/>
            <person name="Grigoriev I.V."/>
            <person name="Debuchy R."/>
            <person name="Gladieux P."/>
            <person name="Thoren M.H."/>
            <person name="Johannesson H."/>
        </authorList>
    </citation>
    <scope>NUCLEOTIDE SEQUENCE</scope>
    <source>
        <strain evidence="3">SMH2532-1</strain>
    </source>
</reference>
<accession>A0AA39XQR0</accession>
<sequence>MRLPNPLHLTAFTALLSTSTAHPAPSDAAKTTSTTATSPFATRPASSRCGGFTREPNPCPKGLVCAPTQPPGTYDLPGTCILQTCGGKSPTLSPCPEGQVCVYNATAPMTDLPGRCMAAKLTCGGKGETCKSGWECLEEPRVDWNYREEFPEGKGICIPPGSLVVREPWRGWGVE</sequence>